<keyword evidence="6" id="KW-0788">Thiol protease</keyword>
<dbReference type="SUPFAM" id="SSF54106">
    <property type="entry name" value="LysM domain"/>
    <property type="match status" value="4"/>
</dbReference>
<dbReference type="CDD" id="cd00118">
    <property type="entry name" value="LysM"/>
    <property type="match status" value="4"/>
</dbReference>
<keyword evidence="4" id="KW-0677">Repeat</keyword>
<dbReference type="Proteomes" id="UP000182961">
    <property type="component" value="Unassembled WGS sequence"/>
</dbReference>
<evidence type="ECO:0000256" key="6">
    <source>
        <dbReference type="ARBA" id="ARBA00022807"/>
    </source>
</evidence>
<comment type="similarity">
    <text evidence="1">Belongs to the peptidase C40 family.</text>
</comment>
<dbReference type="InterPro" id="IPR036779">
    <property type="entry name" value="LysM_dom_sf"/>
</dbReference>
<evidence type="ECO:0000256" key="1">
    <source>
        <dbReference type="ARBA" id="ARBA00007074"/>
    </source>
</evidence>
<evidence type="ECO:0000313" key="9">
    <source>
        <dbReference type="EMBL" id="SFN36699.1"/>
    </source>
</evidence>
<dbReference type="SMART" id="SM00257">
    <property type="entry name" value="LysM"/>
    <property type="match status" value="4"/>
</dbReference>
<dbReference type="GO" id="GO:0008234">
    <property type="term" value="F:cysteine-type peptidase activity"/>
    <property type="evidence" value="ECO:0007669"/>
    <property type="project" value="UniProtKB-KW"/>
</dbReference>
<evidence type="ECO:0000259" key="8">
    <source>
        <dbReference type="PROSITE" id="PS51935"/>
    </source>
</evidence>
<dbReference type="PANTHER" id="PTHR47360:SF1">
    <property type="entry name" value="ENDOPEPTIDASE NLPC-RELATED"/>
    <property type="match status" value="1"/>
</dbReference>
<evidence type="ECO:0000256" key="4">
    <source>
        <dbReference type="ARBA" id="ARBA00022737"/>
    </source>
</evidence>
<feature type="domain" description="NlpC/P60" evidence="8">
    <location>
        <begin position="359"/>
        <end position="485"/>
    </location>
</feature>
<organism evidence="9 10">
    <name type="scientific">Flavobacterium succinicans</name>
    <dbReference type="NCBI Taxonomy" id="29536"/>
    <lineage>
        <taxon>Bacteria</taxon>
        <taxon>Pseudomonadati</taxon>
        <taxon>Bacteroidota</taxon>
        <taxon>Flavobacteriia</taxon>
        <taxon>Flavobacteriales</taxon>
        <taxon>Flavobacteriaceae</taxon>
        <taxon>Flavobacterium</taxon>
    </lineage>
</organism>
<keyword evidence="2" id="KW-0645">Protease</keyword>
<dbReference type="EMBL" id="FOUT01000011">
    <property type="protein sequence ID" value="SFN36699.1"/>
    <property type="molecule type" value="Genomic_DNA"/>
</dbReference>
<dbReference type="Gene3D" id="3.90.1720.10">
    <property type="entry name" value="endopeptidase domain like (from Nostoc punctiforme)"/>
    <property type="match status" value="1"/>
</dbReference>
<reference evidence="10" key="1">
    <citation type="submission" date="2016-10" db="EMBL/GenBank/DDBJ databases">
        <authorList>
            <person name="Varghese N."/>
            <person name="Submissions S."/>
        </authorList>
    </citation>
    <scope>NUCLEOTIDE SEQUENCE [LARGE SCALE GENOMIC DNA]</scope>
    <source>
        <strain evidence="10">DSM 4002</strain>
    </source>
</reference>
<dbReference type="AlphaFoldDB" id="A0A1I4YGG8"/>
<dbReference type="SUPFAM" id="SSF54001">
    <property type="entry name" value="Cysteine proteinases"/>
    <property type="match status" value="1"/>
</dbReference>
<feature type="domain" description="LysM" evidence="7">
    <location>
        <begin position="92"/>
        <end position="136"/>
    </location>
</feature>
<feature type="domain" description="LysM" evidence="7">
    <location>
        <begin position="183"/>
        <end position="227"/>
    </location>
</feature>
<feature type="domain" description="LysM" evidence="7">
    <location>
        <begin position="281"/>
        <end position="324"/>
    </location>
</feature>
<dbReference type="PROSITE" id="PS51782">
    <property type="entry name" value="LYSM"/>
    <property type="match status" value="3"/>
</dbReference>
<dbReference type="eggNOG" id="COG0791">
    <property type="taxonomic scope" value="Bacteria"/>
</dbReference>
<dbReference type="PANTHER" id="PTHR47360">
    <property type="entry name" value="MUREIN DD-ENDOPEPTIDASE MEPS/MUREIN LD-CARBOXYPEPTIDASE"/>
    <property type="match status" value="1"/>
</dbReference>
<dbReference type="Gene3D" id="3.10.350.10">
    <property type="entry name" value="LysM domain"/>
    <property type="match status" value="4"/>
</dbReference>
<evidence type="ECO:0000259" key="7">
    <source>
        <dbReference type="PROSITE" id="PS51782"/>
    </source>
</evidence>
<name>A0A1I4YGG8_9FLAO</name>
<dbReference type="GO" id="GO:0006508">
    <property type="term" value="P:proteolysis"/>
    <property type="evidence" value="ECO:0007669"/>
    <property type="project" value="UniProtKB-KW"/>
</dbReference>
<dbReference type="PROSITE" id="PS51935">
    <property type="entry name" value="NLPC_P60"/>
    <property type="match status" value="1"/>
</dbReference>
<evidence type="ECO:0000256" key="5">
    <source>
        <dbReference type="ARBA" id="ARBA00022801"/>
    </source>
</evidence>
<accession>A0A1I4YGG8</accession>
<sequence length="486" mass="53112">MKYFGLILLFFSTATSTLFSQEKYIQHQISQGETISTIAEKYHVSQKVIFELNPKASGVLKLKSVLKIPNKNYKKELAQKELAAKMKRSKTIEYEVLPKETLYGIAKKHSLSVDDIKKSNPSIDLVGLKVGKKIKLIVPANFVLSPEVAVVDRDSVSLINENAASSKETQNVSAIVAEHKAVQPHTVLATETKYGVSKKYNISVAELEQLNPNLINKNLAIGQMLNVPLQDKQVTAVPVGEPSSATTLGAVALEVQDQAVTKVENATTENGTTVTKSVDASVHQVLPKETKFGIAKKYNITVAELERLNPSIKNTLRVGLVLKINEGTSSTTDAIAIGSTKNEVVSSNEESATKFFGDFAVADHLIEKASDNLGIRYRSGGTSRAGFDCSGLMYTTFDAFDIKLPRSSFEQANVGLKIAPQEAQKGDLIFFKTRGSGRINHVGMVVEVEGNEIKFIHSSTSNGVIISSTKENYYQRNFAQVNRVLK</sequence>
<dbReference type="InterPro" id="IPR018392">
    <property type="entry name" value="LysM"/>
</dbReference>
<dbReference type="InterPro" id="IPR052062">
    <property type="entry name" value="Murein_DD/LD_carboxypeptidase"/>
</dbReference>
<dbReference type="Pfam" id="PF01476">
    <property type="entry name" value="LysM"/>
    <property type="match status" value="4"/>
</dbReference>
<protein>
    <submittedName>
        <fullName evidence="9">LysM domain-containing protein</fullName>
    </submittedName>
</protein>
<evidence type="ECO:0000313" key="10">
    <source>
        <dbReference type="Proteomes" id="UP000182961"/>
    </source>
</evidence>
<keyword evidence="10" id="KW-1185">Reference proteome</keyword>
<dbReference type="InterPro" id="IPR038765">
    <property type="entry name" value="Papain-like_cys_pep_sf"/>
</dbReference>
<proteinExistence type="inferred from homology"/>
<gene>
    <name evidence="9" type="ORF">SAMN05444143_11195</name>
</gene>
<evidence type="ECO:0000256" key="2">
    <source>
        <dbReference type="ARBA" id="ARBA00022670"/>
    </source>
</evidence>
<dbReference type="eggNOG" id="COG1388">
    <property type="taxonomic scope" value="Bacteria"/>
</dbReference>
<dbReference type="Pfam" id="PF00877">
    <property type="entry name" value="NLPC_P60"/>
    <property type="match status" value="1"/>
</dbReference>
<keyword evidence="5" id="KW-0378">Hydrolase</keyword>
<evidence type="ECO:0000256" key="3">
    <source>
        <dbReference type="ARBA" id="ARBA00022729"/>
    </source>
</evidence>
<keyword evidence="3" id="KW-0732">Signal</keyword>
<dbReference type="RefSeq" id="WP_024982071.1">
    <property type="nucleotide sequence ID" value="NZ_CBCRUM010000016.1"/>
</dbReference>
<dbReference type="InterPro" id="IPR000064">
    <property type="entry name" value="NLP_P60_dom"/>
</dbReference>